<feature type="domain" description="Antistasin-like" evidence="2">
    <location>
        <begin position="95"/>
        <end position="121"/>
    </location>
</feature>
<accession>A0A9N9QMJ4</accession>
<dbReference type="AlphaFoldDB" id="A0A9N9QMJ4"/>
<keyword evidence="1" id="KW-0472">Membrane</keyword>
<keyword evidence="1" id="KW-1133">Transmembrane helix</keyword>
<dbReference type="Proteomes" id="UP001152799">
    <property type="component" value="Chromosome 16"/>
</dbReference>
<dbReference type="EMBL" id="OU892292">
    <property type="protein sequence ID" value="CAG9763868.1"/>
    <property type="molecule type" value="Genomic_DNA"/>
</dbReference>
<gene>
    <name evidence="3" type="ORF">CEUTPL_LOCUS4519</name>
</gene>
<dbReference type="OrthoDB" id="5976811at2759"/>
<feature type="transmembrane region" description="Helical" evidence="1">
    <location>
        <begin position="200"/>
        <end position="223"/>
    </location>
</feature>
<dbReference type="Gene3D" id="2.10.70.10">
    <property type="entry name" value="Complement Module, domain 1"/>
    <property type="match status" value="2"/>
</dbReference>
<evidence type="ECO:0000313" key="3">
    <source>
        <dbReference type="EMBL" id="CAG9763868.1"/>
    </source>
</evidence>
<protein>
    <recommendedName>
        <fullName evidence="2">Antistasin-like domain-containing protein</fullName>
    </recommendedName>
</protein>
<evidence type="ECO:0000313" key="4">
    <source>
        <dbReference type="Proteomes" id="UP001152799"/>
    </source>
</evidence>
<name>A0A9N9QMJ4_9CUCU</name>
<proteinExistence type="predicted"/>
<organism evidence="3 4">
    <name type="scientific">Ceutorhynchus assimilis</name>
    <name type="common">cabbage seed weevil</name>
    <dbReference type="NCBI Taxonomy" id="467358"/>
    <lineage>
        <taxon>Eukaryota</taxon>
        <taxon>Metazoa</taxon>
        <taxon>Ecdysozoa</taxon>
        <taxon>Arthropoda</taxon>
        <taxon>Hexapoda</taxon>
        <taxon>Insecta</taxon>
        <taxon>Pterygota</taxon>
        <taxon>Neoptera</taxon>
        <taxon>Endopterygota</taxon>
        <taxon>Coleoptera</taxon>
        <taxon>Polyphaga</taxon>
        <taxon>Cucujiformia</taxon>
        <taxon>Curculionidae</taxon>
        <taxon>Ceutorhynchinae</taxon>
        <taxon>Ceutorhynchus</taxon>
    </lineage>
</organism>
<dbReference type="InterPro" id="IPR004094">
    <property type="entry name" value="Antistasin-like"/>
</dbReference>
<keyword evidence="1" id="KW-0812">Transmembrane</keyword>
<dbReference type="Pfam" id="PF02822">
    <property type="entry name" value="Antistasin"/>
    <property type="match status" value="1"/>
</dbReference>
<dbReference type="PROSITE" id="PS51252">
    <property type="entry name" value="ANTISTASIN"/>
    <property type="match status" value="1"/>
</dbReference>
<sequence length="255" mass="28834">MYKHNETWLKDRGCTFCTCLNGEPKCISHYCDFKERKIDENISIPIPCLFDGKSYAHGENVSLVEQCKLCTCDNGTMSCLDQSCPDKEVSILGECQPLFDCNKRCSNGFRINKKGCEICKCNPSNSNSLLSKYNITYSELLDLLNDYKRNKSEPITTSTSTSTPIPTLIIVRSFGNREEEKTEKSNDSNKRNEEDDKSCWIIISALAVLIVGIVAGIAGYCTYRNRRQYSITPSRGSYHSVTADNNNTIKKRFDE</sequence>
<dbReference type="SUPFAM" id="SSF57603">
    <property type="entry name" value="FnI-like domain"/>
    <property type="match status" value="2"/>
</dbReference>
<evidence type="ECO:0000256" key="1">
    <source>
        <dbReference type="SAM" id="Phobius"/>
    </source>
</evidence>
<keyword evidence="4" id="KW-1185">Reference proteome</keyword>
<reference evidence="3" key="1">
    <citation type="submission" date="2022-01" db="EMBL/GenBank/DDBJ databases">
        <authorList>
            <person name="King R."/>
        </authorList>
    </citation>
    <scope>NUCLEOTIDE SEQUENCE</scope>
</reference>
<dbReference type="GO" id="GO:0004867">
    <property type="term" value="F:serine-type endopeptidase inhibitor activity"/>
    <property type="evidence" value="ECO:0007669"/>
    <property type="project" value="InterPro"/>
</dbReference>
<evidence type="ECO:0000259" key="2">
    <source>
        <dbReference type="PROSITE" id="PS51252"/>
    </source>
</evidence>